<dbReference type="Gene3D" id="3.10.129.10">
    <property type="entry name" value="Hotdog Thioesterase"/>
    <property type="match status" value="1"/>
</dbReference>
<comment type="caution">
    <text evidence="2">The sequence shown here is derived from an EMBL/GenBank/DDBJ whole genome shotgun (WGS) entry which is preliminary data.</text>
</comment>
<organism evidence="2 3">
    <name type="scientific">Inmirania thermothiophila</name>
    <dbReference type="NCBI Taxonomy" id="1750597"/>
    <lineage>
        <taxon>Bacteria</taxon>
        <taxon>Pseudomonadati</taxon>
        <taxon>Pseudomonadota</taxon>
        <taxon>Gammaproteobacteria</taxon>
        <taxon>Chromatiales</taxon>
        <taxon>Ectothiorhodospiraceae</taxon>
        <taxon>Inmirania</taxon>
    </lineage>
</organism>
<name>A0A3N1Y7V6_9GAMM</name>
<evidence type="ECO:0000259" key="1">
    <source>
        <dbReference type="Pfam" id="PF09500"/>
    </source>
</evidence>
<dbReference type="Pfam" id="PF09500">
    <property type="entry name" value="YiiD_C"/>
    <property type="match status" value="1"/>
</dbReference>
<dbReference type="NCBIfam" id="TIGR02447">
    <property type="entry name" value="yiiD_Cterm"/>
    <property type="match status" value="1"/>
</dbReference>
<sequence>MSGPPREAGALEAFLHRAIPASAALGIRVEASDAAAVRLAAPLAPNVNDKGTAFAGSLYAVAVLCGWVAASHAAAEAGRPAAPVVIAEARVRYLRPARADLVAACARPDAAAVAALAERLAAGRRGRLALDVTVESAGEAVLALAGRYVAG</sequence>
<evidence type="ECO:0000313" key="3">
    <source>
        <dbReference type="Proteomes" id="UP000276634"/>
    </source>
</evidence>
<evidence type="ECO:0000313" key="2">
    <source>
        <dbReference type="EMBL" id="ROR34588.1"/>
    </source>
</evidence>
<dbReference type="Proteomes" id="UP000276634">
    <property type="component" value="Unassembled WGS sequence"/>
</dbReference>
<dbReference type="AlphaFoldDB" id="A0A3N1Y7V6"/>
<dbReference type="OrthoDB" id="4305330at2"/>
<proteinExistence type="predicted"/>
<feature type="domain" description="Thioesterase putative" evidence="1">
    <location>
        <begin position="10"/>
        <end position="150"/>
    </location>
</feature>
<dbReference type="InterPro" id="IPR012660">
    <property type="entry name" value="YiiD_C"/>
</dbReference>
<dbReference type="InterPro" id="IPR029069">
    <property type="entry name" value="HotDog_dom_sf"/>
</dbReference>
<reference evidence="2 3" key="1">
    <citation type="submission" date="2018-11" db="EMBL/GenBank/DDBJ databases">
        <title>Genomic Encyclopedia of Type Strains, Phase IV (KMG-IV): sequencing the most valuable type-strain genomes for metagenomic binning, comparative biology and taxonomic classification.</title>
        <authorList>
            <person name="Goeker M."/>
        </authorList>
    </citation>
    <scope>NUCLEOTIDE SEQUENCE [LARGE SCALE GENOMIC DNA]</scope>
    <source>
        <strain evidence="2 3">DSM 100275</strain>
    </source>
</reference>
<dbReference type="SUPFAM" id="SSF54637">
    <property type="entry name" value="Thioesterase/thiol ester dehydrase-isomerase"/>
    <property type="match status" value="1"/>
</dbReference>
<keyword evidence="3" id="KW-1185">Reference proteome</keyword>
<dbReference type="RefSeq" id="WP_123399897.1">
    <property type="nucleotide sequence ID" value="NZ_RJVI01000001.1"/>
</dbReference>
<protein>
    <submittedName>
        <fullName evidence="2">Thioesterase domain-containing protein</fullName>
    </submittedName>
</protein>
<accession>A0A3N1Y7V6</accession>
<dbReference type="EMBL" id="RJVI01000001">
    <property type="protein sequence ID" value="ROR34588.1"/>
    <property type="molecule type" value="Genomic_DNA"/>
</dbReference>
<gene>
    <name evidence="2" type="ORF">EDC57_0486</name>
</gene>